<dbReference type="KEGG" id="ecu:ECU05_1170"/>
<keyword evidence="2" id="KW-1185">Reference proteome</keyword>
<gene>
    <name evidence="1" type="ordered locus">ECU05_1170</name>
</gene>
<dbReference type="STRING" id="284813.Q8SVH9"/>
<dbReference type="GO" id="GO:0016791">
    <property type="term" value="F:phosphatase activity"/>
    <property type="evidence" value="ECO:0007669"/>
    <property type="project" value="UniProtKB-ARBA"/>
</dbReference>
<dbReference type="Gene3D" id="3.40.50.1000">
    <property type="entry name" value="HAD superfamily/HAD-like"/>
    <property type="match status" value="1"/>
</dbReference>
<dbReference type="RefSeq" id="NP_597460.1">
    <property type="nucleotide sequence ID" value="NM_001041326.1"/>
</dbReference>
<organism evidence="1 2">
    <name type="scientific">Encephalitozoon cuniculi (strain GB-M1)</name>
    <name type="common">Microsporidian parasite</name>
    <dbReference type="NCBI Taxonomy" id="284813"/>
    <lineage>
        <taxon>Eukaryota</taxon>
        <taxon>Fungi</taxon>
        <taxon>Fungi incertae sedis</taxon>
        <taxon>Microsporidia</taxon>
        <taxon>Unikaryonidae</taxon>
        <taxon>Encephalitozoon</taxon>
    </lineage>
</organism>
<dbReference type="GeneID" id="859126"/>
<dbReference type="AlphaFoldDB" id="Q8SVH9"/>
<dbReference type="FunCoup" id="Q8SVH9">
    <property type="interactions" value="118"/>
</dbReference>
<dbReference type="OMA" id="YWEMISE"/>
<sequence length="324" mass="37034">MGAIESAARAAFKVFVNGIKKVRRKAGKLVFSSKDERRPSINPNRKEREAGFSVESKVLNSEELLPGYEAPMSERPFKGPVFIEMGQDPASINAKPRKIGNDILFLYDIDDTLYHPSNNLQEMERKFLVEKFLSLKEGSTPEMFEEQLNVALLYSALFYKYGNLSLEEYWEMISEFDYLQYLSPDMDLRNFLLSMKNVRKCCFTNGPRDRAENILTKIGILDCFEVVVCIGKYDKTFCCKPLSESYEFVTKVLGIESPGNVYFFDDSENNIIKAREIGWNGWLITRDCNILDVSSRLFQAICNDASSPHFQEVPPDISSKMALS</sequence>
<accession>Q8SVH9</accession>
<dbReference type="NCBIfam" id="TIGR01509">
    <property type="entry name" value="HAD-SF-IA-v3"/>
    <property type="match status" value="1"/>
</dbReference>
<dbReference type="InParanoid" id="Q8SVH9"/>
<name>Q8SVH9_ENCCU</name>
<protein>
    <recommendedName>
        <fullName evidence="3">Pyrimidine 5-nucleotidase</fullName>
    </recommendedName>
</protein>
<dbReference type="SFLD" id="SFLDG01129">
    <property type="entry name" value="C1.5:_HAD__Beta-PGM__Phosphata"/>
    <property type="match status" value="1"/>
</dbReference>
<reference evidence="1 2" key="2">
    <citation type="journal article" date="2009" name="BMC Genomics">
        <title>Identification of transcriptional signals in Encephalitozoon cuniculi widespread among Microsporidia phylum: support for accurate structural genome annotation.</title>
        <authorList>
            <person name="Peyretaillade E."/>
            <person name="Goncalves O."/>
            <person name="Terrat S."/>
            <person name="Dugat-Bony E."/>
            <person name="Wincker P."/>
            <person name="Cornman R.S."/>
            <person name="Evans J.D."/>
            <person name="Delbac F."/>
            <person name="Peyret P."/>
        </authorList>
    </citation>
    <scope>NUCLEOTIDE SEQUENCE [LARGE SCALE GENOMIC DNA]</scope>
    <source>
        <strain evidence="1 2">GB-M1</strain>
    </source>
</reference>
<dbReference type="InterPro" id="IPR006439">
    <property type="entry name" value="HAD-SF_hydro_IA"/>
</dbReference>
<evidence type="ECO:0008006" key="3">
    <source>
        <dbReference type="Google" id="ProtNLM"/>
    </source>
</evidence>
<evidence type="ECO:0000313" key="1">
    <source>
        <dbReference type="EMBL" id="CAD26637.3"/>
    </source>
</evidence>
<dbReference type="SFLD" id="SFLDS00003">
    <property type="entry name" value="Haloacid_Dehalogenase"/>
    <property type="match status" value="1"/>
</dbReference>
<dbReference type="SUPFAM" id="SSF56784">
    <property type="entry name" value="HAD-like"/>
    <property type="match status" value="1"/>
</dbReference>
<dbReference type="Proteomes" id="UP000000819">
    <property type="component" value="Chromosome V"/>
</dbReference>
<proteinExistence type="predicted"/>
<dbReference type="OrthoDB" id="2195201at2759"/>
<evidence type="ECO:0000313" key="2">
    <source>
        <dbReference type="Proteomes" id="UP000000819"/>
    </source>
</evidence>
<dbReference type="EMBL" id="AL590445">
    <property type="protein sequence ID" value="CAD26637.3"/>
    <property type="molecule type" value="Genomic_DNA"/>
</dbReference>
<dbReference type="HOGENOM" id="CLU_059493_1_0_1"/>
<dbReference type="PANTHER" id="PTHR12725">
    <property type="entry name" value="HALOACID DEHALOGENASE-LIKE HYDROLASE"/>
    <property type="match status" value="1"/>
</dbReference>
<dbReference type="InterPro" id="IPR023214">
    <property type="entry name" value="HAD_sf"/>
</dbReference>
<reference evidence="1 2" key="1">
    <citation type="journal article" date="2001" name="Nature">
        <title>Genome sequence and gene compaction of the eukaryote parasite Encephalitozoon cuniculi.</title>
        <authorList>
            <person name="Katinka M.D."/>
            <person name="Duprat S."/>
            <person name="Cornillot E."/>
            <person name="Metenier G."/>
            <person name="Thomarat F."/>
            <person name="Prensier G."/>
            <person name="Barbe V."/>
            <person name="Peyretaillade E."/>
            <person name="Brottier P."/>
            <person name="Wincker P."/>
            <person name="Delbac F."/>
            <person name="El Alaoui H."/>
            <person name="Peyret P."/>
            <person name="Saurin W."/>
            <person name="Gouy M."/>
            <person name="Weissenbach J."/>
            <person name="Vivares C.P."/>
        </authorList>
    </citation>
    <scope>NUCLEOTIDE SEQUENCE [LARGE SCALE GENOMIC DNA]</scope>
    <source>
        <strain evidence="1 2">GB-M1</strain>
    </source>
</reference>
<dbReference type="InterPro" id="IPR036412">
    <property type="entry name" value="HAD-like_sf"/>
</dbReference>
<dbReference type="Pfam" id="PF00702">
    <property type="entry name" value="Hydrolase"/>
    <property type="match status" value="1"/>
</dbReference>
<dbReference type="PANTHER" id="PTHR12725:SF117">
    <property type="entry name" value="HALOACID DEHALOGENASE-LIKE HYDROLASE"/>
    <property type="match status" value="1"/>
</dbReference>